<dbReference type="PANTHER" id="PTHR32322:SF2">
    <property type="entry name" value="EAMA DOMAIN-CONTAINING PROTEIN"/>
    <property type="match status" value="1"/>
</dbReference>
<keyword evidence="4 6" id="KW-1133">Transmembrane helix</keyword>
<feature type="domain" description="EamA" evidence="7">
    <location>
        <begin position="161"/>
        <end position="293"/>
    </location>
</feature>
<feature type="transmembrane region" description="Helical" evidence="6">
    <location>
        <begin position="223"/>
        <end position="244"/>
    </location>
</feature>
<comment type="similarity">
    <text evidence="2">Belongs to the EamA transporter family.</text>
</comment>
<evidence type="ECO:0000256" key="2">
    <source>
        <dbReference type="ARBA" id="ARBA00007362"/>
    </source>
</evidence>
<dbReference type="SUPFAM" id="SSF103481">
    <property type="entry name" value="Multidrug resistance efflux transporter EmrE"/>
    <property type="match status" value="2"/>
</dbReference>
<name>A0ABY5ZZK5_9BURK</name>
<feature type="transmembrane region" description="Helical" evidence="6">
    <location>
        <begin position="124"/>
        <end position="142"/>
    </location>
</feature>
<keyword evidence="3 6" id="KW-0812">Transmembrane</keyword>
<feature type="transmembrane region" description="Helical" evidence="6">
    <location>
        <begin position="154"/>
        <end position="179"/>
    </location>
</feature>
<dbReference type="Pfam" id="PF00892">
    <property type="entry name" value="EamA"/>
    <property type="match status" value="2"/>
</dbReference>
<evidence type="ECO:0000256" key="4">
    <source>
        <dbReference type="ARBA" id="ARBA00022989"/>
    </source>
</evidence>
<dbReference type="RefSeq" id="WP_260718921.1">
    <property type="nucleotide sequence ID" value="NZ_CP104377.1"/>
</dbReference>
<comment type="subcellular location">
    <subcellularLocation>
        <location evidence="1">Membrane</location>
        <topology evidence="1">Multi-pass membrane protein</topology>
    </subcellularLocation>
</comment>
<sequence>MQAHQPALWAAATTGMLVGAAMVSTSALSSAASPASLAFLRYAIGLAILAGPALLATWPRYRARDALAIALLGVAQFALLILLLNHALARLPASTCALVFATMPLFTWCLAALSGREPLGRRRLAGLALAVGGVAVLLLGSARAASGGGGAGSLGLLGGSGMAALLAATLVGAATSILYGPYMRRYPALPTCGLAMAASVLFLALYCSWQGQPLWPVFSATQWGHMVFVGLSSGLGYFCLLWALGRLQASLVIAFQALGPVTAALLELALHQRLPSPALLAALVLVLAGLVVSTQAAAR</sequence>
<evidence type="ECO:0000256" key="5">
    <source>
        <dbReference type="ARBA" id="ARBA00023136"/>
    </source>
</evidence>
<dbReference type="PANTHER" id="PTHR32322">
    <property type="entry name" value="INNER MEMBRANE TRANSPORTER"/>
    <property type="match status" value="1"/>
</dbReference>
<protein>
    <submittedName>
        <fullName evidence="8">DMT family transporter</fullName>
    </submittedName>
</protein>
<reference evidence="8" key="1">
    <citation type="submission" date="2022-09" db="EMBL/GenBank/DDBJ databases">
        <title>Bacterial diversity in gut of crayfish and pufferfish.</title>
        <authorList>
            <person name="Huang Y."/>
        </authorList>
    </citation>
    <scope>NUCLEOTIDE SEQUENCE</scope>
    <source>
        <strain evidence="8">PR12</strain>
    </source>
</reference>
<dbReference type="InterPro" id="IPR050638">
    <property type="entry name" value="AA-Vitamin_Transporters"/>
</dbReference>
<proteinExistence type="inferred from homology"/>
<feature type="transmembrane region" description="Helical" evidence="6">
    <location>
        <begin position="91"/>
        <end position="112"/>
    </location>
</feature>
<feature type="domain" description="EamA" evidence="7">
    <location>
        <begin position="8"/>
        <end position="138"/>
    </location>
</feature>
<evidence type="ECO:0000256" key="1">
    <source>
        <dbReference type="ARBA" id="ARBA00004141"/>
    </source>
</evidence>
<feature type="transmembrane region" description="Helical" evidence="6">
    <location>
        <begin position="66"/>
        <end position="85"/>
    </location>
</feature>
<dbReference type="InterPro" id="IPR037185">
    <property type="entry name" value="EmrE-like"/>
</dbReference>
<evidence type="ECO:0000259" key="7">
    <source>
        <dbReference type="Pfam" id="PF00892"/>
    </source>
</evidence>
<feature type="transmembrane region" description="Helical" evidence="6">
    <location>
        <begin position="251"/>
        <end position="270"/>
    </location>
</feature>
<organism evidence="8 9">
    <name type="scientific">Comamonas squillarum</name>
    <dbReference type="NCBI Taxonomy" id="2977320"/>
    <lineage>
        <taxon>Bacteria</taxon>
        <taxon>Pseudomonadati</taxon>
        <taxon>Pseudomonadota</taxon>
        <taxon>Betaproteobacteria</taxon>
        <taxon>Burkholderiales</taxon>
        <taxon>Comamonadaceae</taxon>
        <taxon>Comamonas</taxon>
    </lineage>
</organism>
<evidence type="ECO:0000256" key="6">
    <source>
        <dbReference type="SAM" id="Phobius"/>
    </source>
</evidence>
<feature type="transmembrane region" description="Helical" evidence="6">
    <location>
        <begin position="276"/>
        <end position="298"/>
    </location>
</feature>
<keyword evidence="5 6" id="KW-0472">Membrane</keyword>
<evidence type="ECO:0000256" key="3">
    <source>
        <dbReference type="ARBA" id="ARBA00022692"/>
    </source>
</evidence>
<dbReference type="EMBL" id="CP104377">
    <property type="protein sequence ID" value="UXC18105.1"/>
    <property type="molecule type" value="Genomic_DNA"/>
</dbReference>
<feature type="transmembrane region" description="Helical" evidence="6">
    <location>
        <begin position="191"/>
        <end position="211"/>
    </location>
</feature>
<keyword evidence="9" id="KW-1185">Reference proteome</keyword>
<gene>
    <name evidence="8" type="ORF">N4T19_20830</name>
</gene>
<dbReference type="Proteomes" id="UP001058290">
    <property type="component" value="Chromosome"/>
</dbReference>
<dbReference type="InterPro" id="IPR000620">
    <property type="entry name" value="EamA_dom"/>
</dbReference>
<feature type="transmembrane region" description="Helical" evidence="6">
    <location>
        <begin position="39"/>
        <end position="59"/>
    </location>
</feature>
<evidence type="ECO:0000313" key="9">
    <source>
        <dbReference type="Proteomes" id="UP001058290"/>
    </source>
</evidence>
<dbReference type="Gene3D" id="1.10.3730.20">
    <property type="match status" value="1"/>
</dbReference>
<evidence type="ECO:0000313" key="8">
    <source>
        <dbReference type="EMBL" id="UXC18105.1"/>
    </source>
</evidence>
<accession>A0ABY5ZZK5</accession>